<sequence length="263" mass="28655">MLMKPLTAAGCAGGRGGRGGLRAGCHRVAAARGQEHNAAPRRRRHVRRSLEHGGSGSHRAGGRREHRQLGVPCPPPLLLWRGGLGGRRGGGGGIVVDLRRGPSMAETRGGGRRITRGIDGKGEGRHQKSRRRRVDNPAGPCDRVIDKLREGEVVVWRRGWLVGGETVVARVAEDDLDSSKQNFRMQLPGIKHTFYSREMIHQNSDVVRAVGAAVPAVLGFKKQKFMKLCSNFCGSLADAFSELSWTDGQTLVRDLQERKGKTL</sequence>
<evidence type="ECO:0000313" key="2">
    <source>
        <dbReference type="EnsemblPlants" id="OGLUM01G27040.1"/>
    </source>
</evidence>
<accession>A0A0D9YBW9</accession>
<feature type="region of interest" description="Disordered" evidence="1">
    <location>
        <begin position="31"/>
        <end position="70"/>
    </location>
</feature>
<feature type="region of interest" description="Disordered" evidence="1">
    <location>
        <begin position="93"/>
        <end position="138"/>
    </location>
</feature>
<dbReference type="EnsemblPlants" id="OGLUM01G27040.1">
    <property type="protein sequence ID" value="OGLUM01G27040.1"/>
    <property type="gene ID" value="OGLUM01G27040"/>
</dbReference>
<reference evidence="2" key="1">
    <citation type="submission" date="2013-08" db="EMBL/GenBank/DDBJ databases">
        <title>Oryza genome evolution.</title>
        <authorList>
            <person name="Wing R.A."/>
            <person name="Panaud O."/>
            <person name="Oliveira A.C."/>
        </authorList>
    </citation>
    <scope>NUCLEOTIDE SEQUENCE</scope>
</reference>
<keyword evidence="3" id="KW-1185">Reference proteome</keyword>
<dbReference type="Proteomes" id="UP000026961">
    <property type="component" value="Chromosome 1"/>
</dbReference>
<organism evidence="2">
    <name type="scientific">Oryza glumipatula</name>
    <dbReference type="NCBI Taxonomy" id="40148"/>
    <lineage>
        <taxon>Eukaryota</taxon>
        <taxon>Viridiplantae</taxon>
        <taxon>Streptophyta</taxon>
        <taxon>Embryophyta</taxon>
        <taxon>Tracheophyta</taxon>
        <taxon>Spermatophyta</taxon>
        <taxon>Magnoliopsida</taxon>
        <taxon>Liliopsida</taxon>
        <taxon>Poales</taxon>
        <taxon>Poaceae</taxon>
        <taxon>BOP clade</taxon>
        <taxon>Oryzoideae</taxon>
        <taxon>Oryzeae</taxon>
        <taxon>Oryzinae</taxon>
        <taxon>Oryza</taxon>
    </lineage>
</organism>
<name>A0A0D9YBW9_9ORYZ</name>
<dbReference type="Gramene" id="OGLUM01G27040.1">
    <property type="protein sequence ID" value="OGLUM01G27040.1"/>
    <property type="gene ID" value="OGLUM01G27040"/>
</dbReference>
<dbReference type="HOGENOM" id="CLU_1059152_0_0_1"/>
<reference evidence="2" key="2">
    <citation type="submission" date="2015-04" db="UniProtKB">
        <authorList>
            <consortium name="EnsemblPlants"/>
        </authorList>
    </citation>
    <scope>IDENTIFICATION</scope>
</reference>
<reference evidence="2" key="3">
    <citation type="submission" date="2018-05" db="EMBL/GenBank/DDBJ databases">
        <title>OgluRS3 (Oryza glumaepatula Reference Sequence Version 3).</title>
        <authorList>
            <person name="Zhang J."/>
            <person name="Kudrna D."/>
            <person name="Lee S."/>
            <person name="Talag J."/>
            <person name="Welchert J."/>
            <person name="Wing R.A."/>
        </authorList>
    </citation>
    <scope>NUCLEOTIDE SEQUENCE [LARGE SCALE GENOMIC DNA]</scope>
</reference>
<dbReference type="AlphaFoldDB" id="A0A0D9YBW9"/>
<protein>
    <submittedName>
        <fullName evidence="2">Uncharacterized protein</fullName>
    </submittedName>
</protein>
<proteinExistence type="predicted"/>
<evidence type="ECO:0000313" key="3">
    <source>
        <dbReference type="Proteomes" id="UP000026961"/>
    </source>
</evidence>
<feature type="compositionally biased region" description="Basic and acidic residues" evidence="1">
    <location>
        <begin position="116"/>
        <end position="126"/>
    </location>
</feature>
<evidence type="ECO:0000256" key="1">
    <source>
        <dbReference type="SAM" id="MobiDB-lite"/>
    </source>
</evidence>